<dbReference type="Proteomes" id="UP000076858">
    <property type="component" value="Unassembled WGS sequence"/>
</dbReference>
<dbReference type="InterPro" id="IPR008906">
    <property type="entry name" value="HATC_C_dom"/>
</dbReference>
<comment type="caution">
    <text evidence="8">The sequence shown here is derived from an EMBL/GenBank/DDBJ whole genome shotgun (WGS) entry which is preliminary data.</text>
</comment>
<dbReference type="PANTHER" id="PTHR46481">
    <property type="entry name" value="ZINC FINGER BED DOMAIN-CONTAINING PROTEIN 4"/>
    <property type="match status" value="1"/>
</dbReference>
<evidence type="ECO:0000256" key="4">
    <source>
        <dbReference type="ARBA" id="ARBA00022833"/>
    </source>
</evidence>
<dbReference type="InterPro" id="IPR012337">
    <property type="entry name" value="RNaseH-like_sf"/>
</dbReference>
<keyword evidence="9" id="KW-1185">Reference proteome</keyword>
<dbReference type="PANTHER" id="PTHR46481:SF10">
    <property type="entry name" value="ZINC FINGER BED DOMAIN-CONTAINING PROTEIN 39"/>
    <property type="match status" value="1"/>
</dbReference>
<evidence type="ECO:0000313" key="9">
    <source>
        <dbReference type="Proteomes" id="UP000076858"/>
    </source>
</evidence>
<keyword evidence="3" id="KW-0863">Zinc-finger</keyword>
<keyword evidence="5" id="KW-0539">Nucleus</keyword>
<accession>A0A164KIF2</accession>
<keyword evidence="2" id="KW-0479">Metal-binding</keyword>
<dbReference type="GO" id="GO:0005634">
    <property type="term" value="C:nucleus"/>
    <property type="evidence" value="ECO:0007669"/>
    <property type="project" value="UniProtKB-SubCell"/>
</dbReference>
<dbReference type="Pfam" id="PF05699">
    <property type="entry name" value="Dimer_Tnp_hAT"/>
    <property type="match status" value="1"/>
</dbReference>
<protein>
    <recommendedName>
        <fullName evidence="7">HAT C-terminal dimerisation domain-containing protein</fullName>
    </recommendedName>
</protein>
<dbReference type="SUPFAM" id="SSF53098">
    <property type="entry name" value="Ribonuclease H-like"/>
    <property type="match status" value="1"/>
</dbReference>
<dbReference type="GO" id="GO:0008270">
    <property type="term" value="F:zinc ion binding"/>
    <property type="evidence" value="ECO:0007669"/>
    <property type="project" value="UniProtKB-KW"/>
</dbReference>
<evidence type="ECO:0000259" key="7">
    <source>
        <dbReference type="Pfam" id="PF05699"/>
    </source>
</evidence>
<organism evidence="8 9">
    <name type="scientific">Daphnia magna</name>
    <dbReference type="NCBI Taxonomy" id="35525"/>
    <lineage>
        <taxon>Eukaryota</taxon>
        <taxon>Metazoa</taxon>
        <taxon>Ecdysozoa</taxon>
        <taxon>Arthropoda</taxon>
        <taxon>Crustacea</taxon>
        <taxon>Branchiopoda</taxon>
        <taxon>Diplostraca</taxon>
        <taxon>Cladocera</taxon>
        <taxon>Anomopoda</taxon>
        <taxon>Daphniidae</taxon>
        <taxon>Daphnia</taxon>
    </lineage>
</organism>
<dbReference type="InterPro" id="IPR052035">
    <property type="entry name" value="ZnF_BED_domain_contain"/>
</dbReference>
<gene>
    <name evidence="8" type="ORF">APZ42_034031</name>
</gene>
<sequence>MVIIRMPGKPNRRRCSAPLSNRGRGRPRKQPTVDSVEDLSFVQKEILNEENQILLGSYSRFVDIKSCSRVIGVDQVARILIHHPILIQFQLSSRTHFLPGEKSSSWIGVRVQMGNFIAFAKRAGSTFPRTKRPKPTSRFISNEDIVKSGSNFIIRRTAHALIDSNKLPLLPLQPRQKSTLLVKPLWTDSHACHWKHFPHFFQESGMEIIFRGYKAPNDFTMRRRHIGEEYDRIKMLVLKKISQSGSVTLMLDIWSSKRMCGYIGFSLEGVTINYEQFNAFISLRQMTGCHTGEAILAEFEDVLKEWDLNIKTVVRVVTDSGSNMIRAFNLRLFPDIQPGENGQAEQEETLVEDFTDEEEMIDLVLEYADSYSIAELLQSRNHPAFNSLMTVDPDEETEFEEVQDALDNSYLNIPRATLGFLEGNTESTYQMFSKLRASCKGHDLQLTVNDGLKAVDIITKHFYFEATDDFQCDYETIGMVVPAYINLLNQITLTVQSNRGSAELNPVSPFARSLTQGAEKSASSEAPYSAKRARGLWGLYSTLSWPTRPHSAGRSRVLDEFDQYLNEPNASLEIQENPSDANSKIMPLRPLKYWDENKHRFPLLAPIARDILGIPTTSVNIEQCFGTALDIFAIKRINMKVDLLNMLLFIKRNKNFK</sequence>
<comment type="subcellular location">
    <subcellularLocation>
        <location evidence="1">Nucleus</location>
    </subcellularLocation>
</comment>
<feature type="domain" description="HAT C-terminal dimerisation" evidence="7">
    <location>
        <begin position="560"/>
        <end position="653"/>
    </location>
</feature>
<evidence type="ECO:0000256" key="2">
    <source>
        <dbReference type="ARBA" id="ARBA00022723"/>
    </source>
</evidence>
<dbReference type="AlphaFoldDB" id="A0A164KIF2"/>
<proteinExistence type="predicted"/>
<dbReference type="EMBL" id="LRGB01003317">
    <property type="protein sequence ID" value="KZS03285.1"/>
    <property type="molecule type" value="Genomic_DNA"/>
</dbReference>
<dbReference type="GO" id="GO:0046983">
    <property type="term" value="F:protein dimerization activity"/>
    <property type="evidence" value="ECO:0007669"/>
    <property type="project" value="InterPro"/>
</dbReference>
<evidence type="ECO:0000313" key="8">
    <source>
        <dbReference type="EMBL" id="KZS03285.1"/>
    </source>
</evidence>
<keyword evidence="4" id="KW-0862">Zinc</keyword>
<reference evidence="8 9" key="1">
    <citation type="submission" date="2016-03" db="EMBL/GenBank/DDBJ databases">
        <title>EvidentialGene: Evidence-directed Construction of Genes on Genomes.</title>
        <authorList>
            <person name="Gilbert D.G."/>
            <person name="Choi J.-H."/>
            <person name="Mockaitis K."/>
            <person name="Colbourne J."/>
            <person name="Pfrender M."/>
        </authorList>
    </citation>
    <scope>NUCLEOTIDE SEQUENCE [LARGE SCALE GENOMIC DNA]</scope>
    <source>
        <strain evidence="8 9">Xinb3</strain>
        <tissue evidence="8">Complete organism</tissue>
    </source>
</reference>
<evidence type="ECO:0000256" key="1">
    <source>
        <dbReference type="ARBA" id="ARBA00004123"/>
    </source>
</evidence>
<evidence type="ECO:0000256" key="6">
    <source>
        <dbReference type="SAM" id="MobiDB-lite"/>
    </source>
</evidence>
<evidence type="ECO:0000256" key="3">
    <source>
        <dbReference type="ARBA" id="ARBA00022771"/>
    </source>
</evidence>
<name>A0A164KIF2_9CRUS</name>
<feature type="region of interest" description="Disordered" evidence="6">
    <location>
        <begin position="10"/>
        <end position="34"/>
    </location>
</feature>
<dbReference type="OrthoDB" id="6366580at2759"/>
<evidence type="ECO:0000256" key="5">
    <source>
        <dbReference type="ARBA" id="ARBA00023242"/>
    </source>
</evidence>